<dbReference type="SMART" id="SM00881">
    <property type="entry name" value="CoA_binding"/>
    <property type="match status" value="1"/>
</dbReference>
<dbReference type="RefSeq" id="WP_114467505.1">
    <property type="nucleotide sequence ID" value="NZ_QPJK01000002.1"/>
</dbReference>
<reference evidence="2 3" key="1">
    <citation type="submission" date="2018-07" db="EMBL/GenBank/DDBJ databases">
        <title>Genomic Encyclopedia of Type Strains, Phase IV (KMG-IV): sequencing the most valuable type-strain genomes for metagenomic binning, comparative biology and taxonomic classification.</title>
        <authorList>
            <person name="Goeker M."/>
        </authorList>
    </citation>
    <scope>NUCLEOTIDE SEQUENCE [LARGE SCALE GENOMIC DNA]</scope>
    <source>
        <strain evidence="2 3">DSM 21634</strain>
    </source>
</reference>
<dbReference type="Gene3D" id="3.40.50.720">
    <property type="entry name" value="NAD(P)-binding Rossmann-like Domain"/>
    <property type="match status" value="1"/>
</dbReference>
<dbReference type="SUPFAM" id="SSF51735">
    <property type="entry name" value="NAD(P)-binding Rossmann-fold domains"/>
    <property type="match status" value="1"/>
</dbReference>
<dbReference type="PANTHER" id="PTHR33303">
    <property type="entry name" value="CYTOPLASMIC PROTEIN-RELATED"/>
    <property type="match status" value="1"/>
</dbReference>
<proteinExistence type="predicted"/>
<evidence type="ECO:0000313" key="3">
    <source>
        <dbReference type="Proteomes" id="UP000252884"/>
    </source>
</evidence>
<feature type="domain" description="CoA-binding" evidence="1">
    <location>
        <begin position="11"/>
        <end position="106"/>
    </location>
</feature>
<name>A0A368Y2B5_9BURK</name>
<gene>
    <name evidence="2" type="ORF">DES41_102726</name>
</gene>
<evidence type="ECO:0000259" key="1">
    <source>
        <dbReference type="SMART" id="SM00881"/>
    </source>
</evidence>
<dbReference type="InterPro" id="IPR036291">
    <property type="entry name" value="NAD(P)-bd_dom_sf"/>
</dbReference>
<dbReference type="Proteomes" id="UP000252884">
    <property type="component" value="Unassembled WGS sequence"/>
</dbReference>
<dbReference type="InterPro" id="IPR003781">
    <property type="entry name" value="CoA-bd"/>
</dbReference>
<comment type="caution">
    <text evidence="2">The sequence shown here is derived from an EMBL/GenBank/DDBJ whole genome shotgun (WGS) entry which is preliminary data.</text>
</comment>
<organism evidence="2 3">
    <name type="scientific">Pseudorhodoferax soli</name>
    <dbReference type="NCBI Taxonomy" id="545864"/>
    <lineage>
        <taxon>Bacteria</taxon>
        <taxon>Pseudomonadati</taxon>
        <taxon>Pseudomonadota</taxon>
        <taxon>Betaproteobacteria</taxon>
        <taxon>Burkholderiales</taxon>
        <taxon>Comamonadaceae</taxon>
    </lineage>
</organism>
<dbReference type="OrthoDB" id="9804695at2"/>
<accession>A0A368Y2B5</accession>
<dbReference type="EMBL" id="QPJK01000002">
    <property type="protein sequence ID" value="RCW74403.1"/>
    <property type="molecule type" value="Genomic_DNA"/>
</dbReference>
<sequence>MADDISTLRRILHQHRRIAVVGLSAEWHRPSYFAAKYMQQHGYTIFPVNPRYAGSEVLGQPCVASLADLAGPVDMVDVFRRTEDVLPIAQQAIAIGAKCLWQQIGVVNEEADALVRVAGLDSVMDRCVKIEHARLFGGLHWAGVNTRVISAKRPMVS</sequence>
<dbReference type="AlphaFoldDB" id="A0A368Y2B5"/>
<protein>
    <recommendedName>
        <fullName evidence="1">CoA-binding domain-containing protein</fullName>
    </recommendedName>
</protein>
<keyword evidence="3" id="KW-1185">Reference proteome</keyword>
<dbReference type="PANTHER" id="PTHR33303:SF2">
    <property type="entry name" value="COA-BINDING DOMAIN-CONTAINING PROTEIN"/>
    <property type="match status" value="1"/>
</dbReference>
<dbReference type="Pfam" id="PF13380">
    <property type="entry name" value="CoA_binding_2"/>
    <property type="match status" value="1"/>
</dbReference>
<evidence type="ECO:0000313" key="2">
    <source>
        <dbReference type="EMBL" id="RCW74403.1"/>
    </source>
</evidence>